<dbReference type="InParanoid" id="A0A0R0LEF1"/>
<organism evidence="2">
    <name type="scientific">Glycine max</name>
    <name type="common">Soybean</name>
    <name type="synonym">Glycine hispida</name>
    <dbReference type="NCBI Taxonomy" id="3847"/>
    <lineage>
        <taxon>Eukaryota</taxon>
        <taxon>Viridiplantae</taxon>
        <taxon>Streptophyta</taxon>
        <taxon>Embryophyta</taxon>
        <taxon>Tracheophyta</taxon>
        <taxon>Spermatophyta</taxon>
        <taxon>Magnoliopsida</taxon>
        <taxon>eudicotyledons</taxon>
        <taxon>Gunneridae</taxon>
        <taxon>Pentapetalae</taxon>
        <taxon>rosids</taxon>
        <taxon>fabids</taxon>
        <taxon>Fabales</taxon>
        <taxon>Fabaceae</taxon>
        <taxon>Papilionoideae</taxon>
        <taxon>50 kb inversion clade</taxon>
        <taxon>NPAAA clade</taxon>
        <taxon>indigoferoid/millettioid clade</taxon>
        <taxon>Phaseoleae</taxon>
        <taxon>Glycine</taxon>
        <taxon>Glycine subgen. Soja</taxon>
    </lineage>
</organism>
<evidence type="ECO:0000313" key="3">
    <source>
        <dbReference type="EnsemblPlants" id="KRH75194"/>
    </source>
</evidence>
<keyword evidence="4" id="KW-1185">Reference proteome</keyword>
<dbReference type="Proteomes" id="UP000008827">
    <property type="component" value="Chromosome 1"/>
</dbReference>
<dbReference type="AlphaFoldDB" id="A0A0R0LEF1"/>
<keyword evidence="1" id="KW-0472">Membrane</keyword>
<evidence type="ECO:0000313" key="4">
    <source>
        <dbReference type="Proteomes" id="UP000008827"/>
    </source>
</evidence>
<accession>A0A0R0LEF1</accession>
<feature type="transmembrane region" description="Helical" evidence="1">
    <location>
        <begin position="6"/>
        <end position="27"/>
    </location>
</feature>
<dbReference type="EMBL" id="CM000834">
    <property type="protein sequence ID" value="KRH75194.1"/>
    <property type="molecule type" value="Genomic_DNA"/>
</dbReference>
<proteinExistence type="predicted"/>
<protein>
    <submittedName>
        <fullName evidence="2 3">Uncharacterized protein</fullName>
    </submittedName>
</protein>
<dbReference type="EnsemblPlants" id="KRH75194">
    <property type="protein sequence ID" value="KRH75194"/>
    <property type="gene ID" value="GLYMA_01G068900"/>
</dbReference>
<name>A0A0R0LEF1_SOYBN</name>
<dbReference type="Gramene" id="KRH75195">
    <property type="protein sequence ID" value="KRH75195"/>
    <property type="gene ID" value="GLYMA_01G068900"/>
</dbReference>
<reference evidence="3" key="2">
    <citation type="submission" date="2018-02" db="UniProtKB">
        <authorList>
            <consortium name="EnsemblPlants"/>
        </authorList>
    </citation>
    <scope>IDENTIFICATION</scope>
    <source>
        <strain evidence="3">Williams 82</strain>
    </source>
</reference>
<reference evidence="2" key="3">
    <citation type="submission" date="2018-07" db="EMBL/GenBank/DDBJ databases">
        <title>WGS assembly of Glycine max.</title>
        <authorList>
            <person name="Schmutz J."/>
            <person name="Cannon S."/>
            <person name="Schlueter J."/>
            <person name="Ma J."/>
            <person name="Mitros T."/>
            <person name="Nelson W."/>
            <person name="Hyten D."/>
            <person name="Song Q."/>
            <person name="Thelen J."/>
            <person name="Cheng J."/>
            <person name="Xu D."/>
            <person name="Hellsten U."/>
            <person name="May G."/>
            <person name="Yu Y."/>
            <person name="Sakurai T."/>
            <person name="Umezawa T."/>
            <person name="Bhattacharyya M."/>
            <person name="Sandhu D."/>
            <person name="Valliyodan B."/>
            <person name="Lindquist E."/>
            <person name="Peto M."/>
            <person name="Grant D."/>
            <person name="Shu S."/>
            <person name="Goodstein D."/>
            <person name="Barry K."/>
            <person name="Futrell-Griggs M."/>
            <person name="Abernathy B."/>
            <person name="Du J."/>
            <person name="Tian Z."/>
            <person name="Zhu L."/>
            <person name="Gill N."/>
            <person name="Joshi T."/>
            <person name="Libault M."/>
            <person name="Sethuraman A."/>
            <person name="Zhang X."/>
            <person name="Shinozaki K."/>
            <person name="Nguyen H."/>
            <person name="Wing R."/>
            <person name="Cregan P."/>
            <person name="Specht J."/>
            <person name="Grimwood J."/>
            <person name="Rokhsar D."/>
            <person name="Stacey G."/>
            <person name="Shoemaker R."/>
            <person name="Jackson S."/>
        </authorList>
    </citation>
    <scope>NUCLEOTIDE SEQUENCE</scope>
    <source>
        <tissue evidence="2">Callus</tissue>
    </source>
</reference>
<dbReference type="EnsemblPlants" id="KRH75195">
    <property type="protein sequence ID" value="KRH75195"/>
    <property type="gene ID" value="GLYMA_01G068900"/>
</dbReference>
<keyword evidence="1" id="KW-0812">Transmembrane</keyword>
<reference evidence="2 3" key="1">
    <citation type="journal article" date="2010" name="Nature">
        <title>Genome sequence of the palaeopolyploid soybean.</title>
        <authorList>
            <person name="Schmutz J."/>
            <person name="Cannon S.B."/>
            <person name="Schlueter J."/>
            <person name="Ma J."/>
            <person name="Mitros T."/>
            <person name="Nelson W."/>
            <person name="Hyten D.L."/>
            <person name="Song Q."/>
            <person name="Thelen J.J."/>
            <person name="Cheng J."/>
            <person name="Xu D."/>
            <person name="Hellsten U."/>
            <person name="May G.D."/>
            <person name="Yu Y."/>
            <person name="Sakurai T."/>
            <person name="Umezawa T."/>
            <person name="Bhattacharyya M.K."/>
            <person name="Sandhu D."/>
            <person name="Valliyodan B."/>
            <person name="Lindquist E."/>
            <person name="Peto M."/>
            <person name="Grant D."/>
            <person name="Shu S."/>
            <person name="Goodstein D."/>
            <person name="Barry K."/>
            <person name="Futrell-Griggs M."/>
            <person name="Abernathy B."/>
            <person name="Du J."/>
            <person name="Tian Z."/>
            <person name="Zhu L."/>
            <person name="Gill N."/>
            <person name="Joshi T."/>
            <person name="Libault M."/>
            <person name="Sethuraman A."/>
            <person name="Zhang X.-C."/>
            <person name="Shinozaki K."/>
            <person name="Nguyen H.T."/>
            <person name="Wing R.A."/>
            <person name="Cregan P."/>
            <person name="Specht J."/>
            <person name="Grimwood J."/>
            <person name="Rokhsar D."/>
            <person name="Stacey G."/>
            <person name="Shoemaker R.C."/>
            <person name="Jackson S.A."/>
        </authorList>
    </citation>
    <scope>NUCLEOTIDE SEQUENCE</scope>
    <source>
        <strain evidence="3">cv. Williams 82</strain>
        <tissue evidence="2">Callus</tissue>
    </source>
</reference>
<sequence>MVFKILGLLCWICHYQLCFFFHRGFIFHDMKRNQILMGVIGYVSPVTTFPFSPFEFDFPFDCLR</sequence>
<keyword evidence="1" id="KW-1133">Transmembrane helix</keyword>
<evidence type="ECO:0000256" key="1">
    <source>
        <dbReference type="SAM" id="Phobius"/>
    </source>
</evidence>
<dbReference type="EMBL" id="CM000834">
    <property type="protein sequence ID" value="KRH75195.1"/>
    <property type="molecule type" value="Genomic_DNA"/>
</dbReference>
<dbReference type="Gramene" id="KRH75194">
    <property type="protein sequence ID" value="KRH75194"/>
    <property type="gene ID" value="GLYMA_01G068900"/>
</dbReference>
<evidence type="ECO:0000313" key="2">
    <source>
        <dbReference type="EMBL" id="KRH75195.1"/>
    </source>
</evidence>
<gene>
    <name evidence="2" type="ORF">GLYMA_01G068900</name>
</gene>